<keyword evidence="9" id="KW-1185">Reference proteome</keyword>
<evidence type="ECO:0000256" key="4">
    <source>
        <dbReference type="ARBA" id="ARBA00022840"/>
    </source>
</evidence>
<feature type="domain" description="DEAD-box helicase OB fold" evidence="7">
    <location>
        <begin position="144"/>
        <end position="244"/>
    </location>
</feature>
<keyword evidence="6" id="KW-0732">Signal</keyword>
<dbReference type="InterPro" id="IPR011709">
    <property type="entry name" value="DEAD-box_helicase_OB_fold"/>
</dbReference>
<dbReference type="PANTHER" id="PTHR18934">
    <property type="entry name" value="ATP-DEPENDENT RNA HELICASE"/>
    <property type="match status" value="1"/>
</dbReference>
<dbReference type="EC" id="3.6.4.13" evidence="8"/>
<comment type="caution">
    <text evidence="8">The sequence shown here is derived from an EMBL/GenBank/DDBJ whole genome shotgun (WGS) entry which is preliminary data.</text>
</comment>
<feature type="signal peptide" evidence="6">
    <location>
        <begin position="1"/>
        <end position="18"/>
    </location>
</feature>
<keyword evidence="4" id="KW-0067">ATP-binding</keyword>
<protein>
    <submittedName>
        <fullName evidence="8">ATP-dependent RNA helicase DHR1</fullName>
        <ecNumber evidence="8">3.6.4.13</ecNumber>
    </submittedName>
</protein>
<dbReference type="GO" id="GO:0000462">
    <property type="term" value="P:maturation of SSU-rRNA from tricistronic rRNA transcript (SSU-rRNA, 5.8S rRNA, LSU-rRNA)"/>
    <property type="evidence" value="ECO:0007669"/>
    <property type="project" value="TreeGrafter"/>
</dbReference>
<dbReference type="EMBL" id="JANBUO010000949">
    <property type="protein sequence ID" value="KAJ2800633.1"/>
    <property type="molecule type" value="Genomic_DNA"/>
</dbReference>
<feature type="region of interest" description="Disordered" evidence="5">
    <location>
        <begin position="26"/>
        <end position="52"/>
    </location>
</feature>
<dbReference type="Pfam" id="PF07717">
    <property type="entry name" value="OB_NTP_bind"/>
    <property type="match status" value="1"/>
</dbReference>
<sequence length="303" mass="33095">QHGCLAYVIAAVAALSVGDPFVREASCDDAEDGGEPSGHGDGETDGVPGEQSAARRRFWQAQARLAGSEPTSDVLKWLTVVGAVEYAGGSDTACSEHFVRPKAMGEIRKLRHQLTALMQTYCPGAGAVMTQHMAPPNKTQQAVIRQVVLAGFVDQVAVRGDIAGYHAPDDETATRRRGLHAVPYMTMWSNEPVFIHPDSVIYTTARSSGSMPQAVVFAELQHSTRMWAKVATVVSPRWLATIGQPLCSFGNPLPFPRPEYNSTRDEMTCHVEPRFGPRSWPLAMVKVRQRRTGTRWQITDVIG</sequence>
<keyword evidence="2 8" id="KW-0378">Hydrolase</keyword>
<dbReference type="AlphaFoldDB" id="A0A9W8HSA8"/>
<evidence type="ECO:0000256" key="6">
    <source>
        <dbReference type="SAM" id="SignalP"/>
    </source>
</evidence>
<dbReference type="Proteomes" id="UP001140094">
    <property type="component" value="Unassembled WGS sequence"/>
</dbReference>
<feature type="non-terminal residue" evidence="8">
    <location>
        <position position="1"/>
    </location>
</feature>
<dbReference type="GO" id="GO:0016787">
    <property type="term" value="F:hydrolase activity"/>
    <property type="evidence" value="ECO:0007669"/>
    <property type="project" value="UniProtKB-KW"/>
</dbReference>
<feature type="chain" id="PRO_5040790910" evidence="6">
    <location>
        <begin position="19"/>
        <end position="303"/>
    </location>
</feature>
<keyword evidence="1" id="KW-0547">Nucleotide-binding</keyword>
<dbReference type="GO" id="GO:0003723">
    <property type="term" value="F:RNA binding"/>
    <property type="evidence" value="ECO:0007669"/>
    <property type="project" value="TreeGrafter"/>
</dbReference>
<evidence type="ECO:0000256" key="1">
    <source>
        <dbReference type="ARBA" id="ARBA00022741"/>
    </source>
</evidence>
<organism evidence="8 9">
    <name type="scientific">Coemansia guatemalensis</name>
    <dbReference type="NCBI Taxonomy" id="2761395"/>
    <lineage>
        <taxon>Eukaryota</taxon>
        <taxon>Fungi</taxon>
        <taxon>Fungi incertae sedis</taxon>
        <taxon>Zoopagomycota</taxon>
        <taxon>Kickxellomycotina</taxon>
        <taxon>Kickxellomycetes</taxon>
        <taxon>Kickxellales</taxon>
        <taxon>Kickxellaceae</taxon>
        <taxon>Coemansia</taxon>
    </lineage>
</organism>
<evidence type="ECO:0000313" key="8">
    <source>
        <dbReference type="EMBL" id="KAJ2800633.1"/>
    </source>
</evidence>
<dbReference type="Pfam" id="PF21010">
    <property type="entry name" value="HA2_C"/>
    <property type="match status" value="1"/>
</dbReference>
<name>A0A9W8HSA8_9FUNG</name>
<dbReference type="GO" id="GO:0005524">
    <property type="term" value="F:ATP binding"/>
    <property type="evidence" value="ECO:0007669"/>
    <property type="project" value="UniProtKB-KW"/>
</dbReference>
<dbReference type="GO" id="GO:0003724">
    <property type="term" value="F:RNA helicase activity"/>
    <property type="evidence" value="ECO:0007669"/>
    <property type="project" value="UniProtKB-EC"/>
</dbReference>
<evidence type="ECO:0000259" key="7">
    <source>
        <dbReference type="Pfam" id="PF07717"/>
    </source>
</evidence>
<evidence type="ECO:0000256" key="3">
    <source>
        <dbReference type="ARBA" id="ARBA00022806"/>
    </source>
</evidence>
<accession>A0A9W8HSA8</accession>
<dbReference type="OrthoDB" id="10253254at2759"/>
<dbReference type="GO" id="GO:0005730">
    <property type="term" value="C:nucleolus"/>
    <property type="evidence" value="ECO:0007669"/>
    <property type="project" value="TreeGrafter"/>
</dbReference>
<keyword evidence="3 8" id="KW-0347">Helicase</keyword>
<reference evidence="8" key="1">
    <citation type="submission" date="2022-07" db="EMBL/GenBank/DDBJ databases">
        <title>Phylogenomic reconstructions and comparative analyses of Kickxellomycotina fungi.</title>
        <authorList>
            <person name="Reynolds N.K."/>
            <person name="Stajich J.E."/>
            <person name="Barry K."/>
            <person name="Grigoriev I.V."/>
            <person name="Crous P."/>
            <person name="Smith M.E."/>
        </authorList>
    </citation>
    <scope>NUCLEOTIDE SEQUENCE</scope>
    <source>
        <strain evidence="8">NRRL 1565</strain>
    </source>
</reference>
<evidence type="ECO:0000313" key="9">
    <source>
        <dbReference type="Proteomes" id="UP001140094"/>
    </source>
</evidence>
<gene>
    <name evidence="8" type="primary">ECM16_1</name>
    <name evidence="8" type="ORF">H4R20_003984</name>
</gene>
<evidence type="ECO:0000256" key="2">
    <source>
        <dbReference type="ARBA" id="ARBA00022801"/>
    </source>
</evidence>
<dbReference type="PANTHER" id="PTHR18934:SF99">
    <property type="entry name" value="ATP-DEPENDENT RNA HELICASE DHX37-RELATED"/>
    <property type="match status" value="1"/>
</dbReference>
<proteinExistence type="predicted"/>
<evidence type="ECO:0000256" key="5">
    <source>
        <dbReference type="SAM" id="MobiDB-lite"/>
    </source>
</evidence>